<evidence type="ECO:0000256" key="5">
    <source>
        <dbReference type="ARBA" id="ARBA00022737"/>
    </source>
</evidence>
<keyword evidence="2" id="KW-0964">Secreted</keyword>
<feature type="domain" description="EGF-like" evidence="8">
    <location>
        <begin position="47"/>
        <end position="62"/>
    </location>
</feature>
<evidence type="ECO:0000256" key="1">
    <source>
        <dbReference type="ARBA" id="ARBA00004613"/>
    </source>
</evidence>
<evidence type="ECO:0000259" key="8">
    <source>
        <dbReference type="PROSITE" id="PS01186"/>
    </source>
</evidence>
<accession>A0AAD8CHI3</accession>
<protein>
    <submittedName>
        <fullName evidence="9">Fibrillin-1-like</fullName>
    </submittedName>
</protein>
<evidence type="ECO:0000256" key="2">
    <source>
        <dbReference type="ARBA" id="ARBA00022525"/>
    </source>
</evidence>
<dbReference type="PANTHER" id="PTHR47333:SF5">
    <property type="entry name" value="FIBRILLIN-3"/>
    <property type="match status" value="1"/>
</dbReference>
<dbReference type="InterPro" id="IPR018097">
    <property type="entry name" value="EGF_Ca-bd_CS"/>
</dbReference>
<organism evidence="9 10">
    <name type="scientific">Acipenser oxyrinchus oxyrinchus</name>
    <dbReference type="NCBI Taxonomy" id="40147"/>
    <lineage>
        <taxon>Eukaryota</taxon>
        <taxon>Metazoa</taxon>
        <taxon>Chordata</taxon>
        <taxon>Craniata</taxon>
        <taxon>Vertebrata</taxon>
        <taxon>Euteleostomi</taxon>
        <taxon>Actinopterygii</taxon>
        <taxon>Chondrostei</taxon>
        <taxon>Acipenseriformes</taxon>
        <taxon>Acipenseridae</taxon>
        <taxon>Acipenser</taxon>
    </lineage>
</organism>
<reference evidence="9" key="1">
    <citation type="submission" date="2022-02" db="EMBL/GenBank/DDBJ databases">
        <title>Atlantic sturgeon de novo genome assembly.</title>
        <authorList>
            <person name="Stock M."/>
            <person name="Klopp C."/>
            <person name="Guiguen Y."/>
            <person name="Cabau C."/>
            <person name="Parinello H."/>
            <person name="Santidrian Yebra-Pimentel E."/>
            <person name="Kuhl H."/>
            <person name="Dirks R.P."/>
            <person name="Guessner J."/>
            <person name="Wuertz S."/>
            <person name="Du K."/>
            <person name="Schartl M."/>
        </authorList>
    </citation>
    <scope>NUCLEOTIDE SEQUENCE</scope>
    <source>
        <strain evidence="9">STURGEONOMICS-FGT-2020</strain>
        <tissue evidence="9">Whole blood</tissue>
    </source>
</reference>
<gene>
    <name evidence="9" type="primary">FBN1</name>
    <name evidence="9" type="ORF">AOXY_G36527</name>
</gene>
<keyword evidence="10" id="KW-1185">Reference proteome</keyword>
<keyword evidence="5" id="KW-0677">Repeat</keyword>
<dbReference type="SMART" id="SM00179">
    <property type="entry name" value="EGF_CA"/>
    <property type="match status" value="1"/>
</dbReference>
<sequence>MGSYSCLCKSGYTTDLTGTGCVDLDECVQAPKPCNFICKNIEGSYLCSCPRGYILQEDGKSCRDLDECSTKQHNCQFLCVNTIGGSLANAHLGLRNITQHASITMNACQRLDCAEKRESARILQEASAVNASVDICWTKMDRTVKVRHAAVCFIWKDASSNPPLGDKVFPPFCFGQE</sequence>
<dbReference type="FunFam" id="2.10.25.10:FF:000010">
    <property type="entry name" value="Pro-epidermal growth factor"/>
    <property type="match status" value="1"/>
</dbReference>
<dbReference type="GO" id="GO:0005576">
    <property type="term" value="C:extracellular region"/>
    <property type="evidence" value="ECO:0007669"/>
    <property type="project" value="UniProtKB-SubCell"/>
</dbReference>
<dbReference type="InterPro" id="IPR049883">
    <property type="entry name" value="NOTCH1_EGF-like"/>
</dbReference>
<dbReference type="InterPro" id="IPR000742">
    <property type="entry name" value="EGF"/>
</dbReference>
<keyword evidence="4" id="KW-0732">Signal</keyword>
<dbReference type="Proteomes" id="UP001230051">
    <property type="component" value="Unassembled WGS sequence"/>
</dbReference>
<dbReference type="SUPFAM" id="SSF57196">
    <property type="entry name" value="EGF/Laminin"/>
    <property type="match status" value="2"/>
</dbReference>
<dbReference type="AlphaFoldDB" id="A0AAD8CHI3"/>
<dbReference type="EMBL" id="JAGXEW010000195">
    <property type="protein sequence ID" value="KAK1144175.1"/>
    <property type="molecule type" value="Genomic_DNA"/>
</dbReference>
<dbReference type="GO" id="GO:0005509">
    <property type="term" value="F:calcium ion binding"/>
    <property type="evidence" value="ECO:0007669"/>
    <property type="project" value="InterPro"/>
</dbReference>
<dbReference type="Pfam" id="PF07645">
    <property type="entry name" value="EGF_CA"/>
    <property type="match status" value="2"/>
</dbReference>
<dbReference type="InterPro" id="IPR052080">
    <property type="entry name" value="vWF_C/EGF_Fibrillin"/>
</dbReference>
<name>A0AAD8CHI3_ACIOX</name>
<evidence type="ECO:0000313" key="10">
    <source>
        <dbReference type="Proteomes" id="UP001230051"/>
    </source>
</evidence>
<comment type="subcellular location">
    <subcellularLocation>
        <location evidence="1">Secreted</location>
    </subcellularLocation>
</comment>
<dbReference type="PROSITE" id="PS01187">
    <property type="entry name" value="EGF_CA"/>
    <property type="match status" value="1"/>
</dbReference>
<dbReference type="PANTHER" id="PTHR47333">
    <property type="entry name" value="VON WILLEBRAND FACTOR C AND EGF DOMAIN-CONTAINING PROTEIN"/>
    <property type="match status" value="1"/>
</dbReference>
<keyword evidence="7" id="KW-0325">Glycoprotein</keyword>
<evidence type="ECO:0000256" key="3">
    <source>
        <dbReference type="ARBA" id="ARBA00022536"/>
    </source>
</evidence>
<dbReference type="SMART" id="SM00181">
    <property type="entry name" value="EGF"/>
    <property type="match status" value="1"/>
</dbReference>
<comment type="caution">
    <text evidence="9">The sequence shown here is derived from an EMBL/GenBank/DDBJ whole genome shotgun (WGS) entry which is preliminary data.</text>
</comment>
<keyword evidence="6" id="KW-1015">Disulfide bond</keyword>
<dbReference type="PROSITE" id="PS00010">
    <property type="entry name" value="ASX_HYDROXYL"/>
    <property type="match status" value="1"/>
</dbReference>
<dbReference type="PROSITE" id="PS01186">
    <property type="entry name" value="EGF_2"/>
    <property type="match status" value="1"/>
</dbReference>
<proteinExistence type="predicted"/>
<evidence type="ECO:0000256" key="7">
    <source>
        <dbReference type="ARBA" id="ARBA00023180"/>
    </source>
</evidence>
<evidence type="ECO:0000313" key="9">
    <source>
        <dbReference type="EMBL" id="KAK1144175.1"/>
    </source>
</evidence>
<evidence type="ECO:0000256" key="4">
    <source>
        <dbReference type="ARBA" id="ARBA00022729"/>
    </source>
</evidence>
<dbReference type="InterPro" id="IPR001881">
    <property type="entry name" value="EGF-like_Ca-bd_dom"/>
</dbReference>
<dbReference type="Gene3D" id="2.10.25.10">
    <property type="entry name" value="Laminin"/>
    <property type="match status" value="2"/>
</dbReference>
<evidence type="ECO:0000256" key="6">
    <source>
        <dbReference type="ARBA" id="ARBA00023157"/>
    </source>
</evidence>
<dbReference type="InterPro" id="IPR000152">
    <property type="entry name" value="EGF-type_Asp/Asn_hydroxyl_site"/>
</dbReference>
<keyword evidence="3" id="KW-0245">EGF-like domain</keyword>